<dbReference type="SUPFAM" id="SSF53335">
    <property type="entry name" value="S-adenosyl-L-methionine-dependent methyltransferases"/>
    <property type="match status" value="1"/>
</dbReference>
<dbReference type="InterPro" id="IPR006162">
    <property type="entry name" value="Ppantetheine_attach_site"/>
</dbReference>
<dbReference type="InterPro" id="IPR001242">
    <property type="entry name" value="Condensation_dom"/>
</dbReference>
<dbReference type="Pfam" id="PF00550">
    <property type="entry name" value="PP-binding"/>
    <property type="match status" value="3"/>
</dbReference>
<dbReference type="PANTHER" id="PTHR45527">
    <property type="entry name" value="NONRIBOSOMAL PEPTIDE SYNTHETASE"/>
    <property type="match status" value="1"/>
</dbReference>
<comment type="caution">
    <text evidence="7">The sequence shown here is derived from an EMBL/GenBank/DDBJ whole genome shotgun (WGS) entry which is preliminary data.</text>
</comment>
<dbReference type="InterPro" id="IPR020845">
    <property type="entry name" value="AMP-binding_CS"/>
</dbReference>
<dbReference type="CDD" id="cd02440">
    <property type="entry name" value="AdoMet_MTases"/>
    <property type="match status" value="1"/>
</dbReference>
<dbReference type="RefSeq" id="WP_344277112.1">
    <property type="nucleotide sequence ID" value="NZ_BAAAHV010000012.1"/>
</dbReference>
<dbReference type="InterPro" id="IPR000873">
    <property type="entry name" value="AMP-dep_synth/lig_dom"/>
</dbReference>
<dbReference type="Gene3D" id="3.30.559.30">
    <property type="entry name" value="Nonribosomal peptide synthetase, condensation domain"/>
    <property type="match status" value="4"/>
</dbReference>
<dbReference type="Gene3D" id="3.40.50.980">
    <property type="match status" value="4"/>
</dbReference>
<dbReference type="Proteomes" id="UP001597542">
    <property type="component" value="Unassembled WGS sequence"/>
</dbReference>
<comment type="cofactor">
    <cofactor evidence="1">
        <name>pantetheine 4'-phosphate</name>
        <dbReference type="ChEBI" id="CHEBI:47942"/>
    </cofactor>
</comment>
<feature type="domain" description="Carrier" evidence="6">
    <location>
        <begin position="3475"/>
        <end position="3549"/>
    </location>
</feature>
<protein>
    <submittedName>
        <fullName evidence="7">Amino acid adenylation domain-containing protein</fullName>
    </submittedName>
</protein>
<dbReference type="Gene3D" id="3.40.710.10">
    <property type="entry name" value="DD-peptidase/beta-lactamase superfamily"/>
    <property type="match status" value="1"/>
</dbReference>
<evidence type="ECO:0000313" key="7">
    <source>
        <dbReference type="EMBL" id="MFD2485132.1"/>
    </source>
</evidence>
<dbReference type="Gene3D" id="2.30.38.10">
    <property type="entry name" value="Luciferase, Domain 3"/>
    <property type="match status" value="2"/>
</dbReference>
<evidence type="ECO:0000256" key="2">
    <source>
        <dbReference type="ARBA" id="ARBA00022450"/>
    </source>
</evidence>
<dbReference type="Gene3D" id="1.10.1200.10">
    <property type="entry name" value="ACP-like"/>
    <property type="match status" value="3"/>
</dbReference>
<dbReference type="InterPro" id="IPR001466">
    <property type="entry name" value="Beta-lactam-related"/>
</dbReference>
<dbReference type="InterPro" id="IPR042099">
    <property type="entry name" value="ANL_N_sf"/>
</dbReference>
<dbReference type="InterPro" id="IPR029063">
    <property type="entry name" value="SAM-dependent_MTases_sf"/>
</dbReference>
<dbReference type="CDD" id="cd17643">
    <property type="entry name" value="A_NRPS_Cytc1-like"/>
    <property type="match status" value="1"/>
</dbReference>
<dbReference type="SUPFAM" id="SSF47336">
    <property type="entry name" value="ACP-like"/>
    <property type="match status" value="3"/>
</dbReference>
<dbReference type="SUPFAM" id="SSF56801">
    <property type="entry name" value="Acetyl-CoA synthetase-like"/>
    <property type="match status" value="3"/>
</dbReference>
<dbReference type="Pfam" id="PF00144">
    <property type="entry name" value="Beta-lactamase"/>
    <property type="match status" value="1"/>
</dbReference>
<dbReference type="InterPro" id="IPR013217">
    <property type="entry name" value="Methyltransf_12"/>
</dbReference>
<dbReference type="InterPro" id="IPR020806">
    <property type="entry name" value="PKS_PP-bd"/>
</dbReference>
<dbReference type="EMBL" id="JBHUKQ010000015">
    <property type="protein sequence ID" value="MFD2485132.1"/>
    <property type="molecule type" value="Genomic_DNA"/>
</dbReference>
<dbReference type="InterPro" id="IPR036736">
    <property type="entry name" value="ACP-like_sf"/>
</dbReference>
<dbReference type="PROSITE" id="PS50075">
    <property type="entry name" value="CARRIER"/>
    <property type="match status" value="3"/>
</dbReference>
<dbReference type="CDD" id="cd19531">
    <property type="entry name" value="LCL_NRPS-like"/>
    <property type="match status" value="1"/>
</dbReference>
<dbReference type="Pfam" id="PF08242">
    <property type="entry name" value="Methyltransf_12"/>
    <property type="match status" value="1"/>
</dbReference>
<dbReference type="SUPFAM" id="SSF56601">
    <property type="entry name" value="beta-lactamase/transpeptidase-like"/>
    <property type="match status" value="1"/>
</dbReference>
<dbReference type="Pfam" id="PF13193">
    <property type="entry name" value="AMP-binding_C"/>
    <property type="match status" value="2"/>
</dbReference>
<evidence type="ECO:0000256" key="5">
    <source>
        <dbReference type="ARBA" id="ARBA00023194"/>
    </source>
</evidence>
<dbReference type="NCBIfam" id="NF003417">
    <property type="entry name" value="PRK04813.1"/>
    <property type="match status" value="4"/>
</dbReference>
<dbReference type="InterPro" id="IPR010071">
    <property type="entry name" value="AA_adenyl_dom"/>
</dbReference>
<dbReference type="InterPro" id="IPR010060">
    <property type="entry name" value="NRPS_synth"/>
</dbReference>
<keyword evidence="2" id="KW-0596">Phosphopantetheine</keyword>
<evidence type="ECO:0000256" key="3">
    <source>
        <dbReference type="ARBA" id="ARBA00022553"/>
    </source>
</evidence>
<keyword evidence="4" id="KW-0677">Repeat</keyword>
<keyword evidence="8" id="KW-1185">Reference proteome</keyword>
<sequence length="4335" mass="467513">MSTGETELPDDVAGDREALLRARLAGGGRHRAGIAPADRTAPLPLSYGQQQMWFLNRLDPGSPEYLVPVALRISGALDAAALERAWQQVLARHEILRTRYELVGGEPAQVVDEPGWFALPAVDVAEEDVAAQVAEAATAGFDLAAEWPVRATLLRLSDVDHVLVLVLHHIACDAWSFGILAADLAEFYRGGTVDALPIQFADYAAWERTTQDGEHRRHLAHWRAELAGLLPVELVTDRPRPASRDWRGRVHRFAFPAGLADRVQRVAADRGVTVYTVLLAAWQALLARHTGQTDIPVGTMVSGRDRPELRSLIGYGVNTLVIRSRWTGDPTFDDLLGVVRDTVLTAFDHQGVPFARLVDELQPQRDTARTPLFQIAFTLQEAREQAWRLPGLDVLPVDAESTVSRFDVTLVVDQSADGSLRGELEYATALFDTATMERMGDHYLRLLDQVAADPTTRLSSVSVLGADELAVVLGQPTVDVPVTEPVHEAFERQAAAAPDAIAVTCDGRHLTYRELNAKANRIAHRLINLGARPEALVGVCLPRGLDLVPTLLGVLKSGAAYLPLDPAQPADRLAYMLSDAKVTTVVTDTGQLPTVTRVHDGDVVVVDELDERREDNPAVAVDPDNLIYVIYTSGSTGRPKGVALSHRNVLRLLLAARPHYRFTAEDVWPLFHSYAFDVSVWELWGSLLYGGRLVVVPQAVTRSPDDLLDLLVAERVTVLNQTPSAFRGLVALAGAGDPRIDRLALRAIVFAGEKLEIGELTPWLDRVGPDGPALVNMYGITEITVHATYHEVAGEDLRPGAGNPIGLPLCDLSIRLLDADGVVAPVGCVGEIWVGGPGVARGYLNRPELTAQRFVPDPYGPPGARAYRSGDLARRLPDGRLEFLGRADHQVKIRGYRVELGEIESVLSDHPAVRDAVVVLREDAPGDQRLVGYLVPEPGVAPPAPAELVASLSRDLPEYMVPAAFLVLDRIPLTANGKLDRAALPAPGRDALGVTAGMVRPRTDDERRVAAVWQEVLGVEQVGVHDNFFELGGHSIRAVAVVGALREAGFDVTVRDVFEHRSIAELAAAAATRSGPAAETSVAPWQLIGPADRAKVPDGVTDAYPLSQVQAGMVAEMLADGGRRNYHNATSFHVRDEEPFQAEAFGAAVAAVVARHEVLRTSIDLDTYSTPMQLVHATAEMPVTVHDLSALDVQAVTEELRAYGAAQRRLLFDLTRPGLLRLAVHTTADGTWWLSITECHAIIEGWSHHSLLMEVLDRYRCLRDGVEHRPDPLPALRYADFIAAELRALDSADDRKYWDGIVRDYPTMALPHGWGADDETAPPVHRLAVPFGDVEDELAALARSVGVPLKSVLLTAHLKVLSLLDGERERFHTGLVLHGRPEVAGADRVYGMFLNTLPIAFDGAAGTWADLVASVFARETEMWQHRHFPMPAIQRAAGGRRLIESMFLYLDFDQVDMDLVDYLASIDDSPTEFALGVSVRLGHVGLAVDTRVISPANAERLASLYRSVLVAMAAGRHGDASAGLLPDGDRPLLETWRDTATPEREPGLVHDLVERMARAAPDAVAVIAGDSLLTYRELDESANRLAHRLIAAGVAPGDLVGVCLRRGAELVPTLLAVFKAGAAYLPIDPDYPRPRLEYMVEDSGAAVAVGQDGLLDWCAGRVAVVDVDDDLNAYPATAPAVELTRAALAYVVYTSGSTGWPKGVQVTHRSVVNLLDSFGSDLDAGDNMRWLALTSLSFDISVLELFLPLAVGGTVVLAPKATAADGEALVALADEHGVTHVQATPSGWQVLLRSGYDRPGTVALCGGEALPPELADDLVAASSRVLNVYGPTETTVWSTTWEVPRSRRAVSIGRPLANTACHVLDRDGGQVPVGVVGELYIGGSGLARGYLGRPELTAERFVPDPFGGAGARMYRTGDLARWRGNGTLDFLGRADAQVKIHGHRIEPGEIEQAVLAHPDVVEAVVLALPGTDGEDQLIGYVVPAAQPSEPGAARPWVDDWGSVYDSQYAAMTGDSGFTSDFSIWASGVDRTPIPLEQLEEWRAAAVAVVLARRPRRVLEIGVGNGLVLAGIAPHVERFVGLDVSAVAIERLRSFVARDPVLAPRVELRAQPAHVFDGLPEGGFDAVVLNSVVQYFPSAAYLDDVVRGALRLLADGGTVYLGDIRNHRLADLQATSEVLAHATPNASASALRAAADLRAFEEKELLVDPDFFASFADVAEVDVRLKRGHSHNELTRYRYEVTLRKRAAVNGEVAGTPELRWGRDLSSLAEVAARLASQPRRLRVGAVPNARLDSHVRAAAALRDGVAAEAALRMFGEGGGVEPEALYELGEQFGYHVAVTWNGAADDGSLDAVFSTGPVASAYQPSSRRRTSDPMRAQRAGLLSAAVRTHVRQWLPEYMVPSAFVVLARLPLTANGKIDRSALPRPNTVTAADRVAPRTDLERRVADIWAQVLGVDQVGVHDGFFDLGGHSIRAITLAGALRDAGLDVGVGDIFRLRTVAGLCEVLAERGDVLPERSLAERFSMVSATDRERLPADAVDAYPLSQVQLGMLAEMFGDTELMAYHNVVSFLVRDDRPLSVPALRRAARVVVERHEMLRTSFDLNGFSTPTQIVHETAEPSIEVVDIREGPAETRERTVREYAARQRTTGFDLATPPLLRFGVHVDGERSWWMTVTVSHPISEGWSQRLMLLELLECYRALREDAEPPARSRPAVRYADFIAAELASLESDEDREYWAGIVGGHERFTLPKAWRGSGREAYTLKVGYRHCLPGLRELAKVSGTSLKSVLLAAHLKVLSQLTDERRFFTGLVYSARPEMAGADQVYGMYLNTLPVAYERGALTWRELVASSYERETEGWPHRCYPMPVIQRTHGDRQALLDVRFSFQDFDRMQDDAVDGGAVFGEDATEFPLALATVGTDLLLTSNTGAIARHHGERLAEMYQLVLTAMAADVDGDATEVFLPAGEPVLAETPAEPVTASVCQQFEAQATRTPAAVAMRFDEAEFSYADLAARANQFARHLRGLGVGRGDVVGVLLDRGPDLVACLLGVWKAGAAYTPVDPSFPAERVRRMLADAGVTAGVTQSGHAEAFAGLDHVVLADRDRAAIRAASTIVPQRRTELDELAYVIFTSGSTGRPKGVAVTHRGLANHVRWAAEELATRGTGGAAVFSSVAFDLVVPNLWGALVSGRPVRLAPQQLDNAGLGEWLLRHGPYSFLKLTPGHLELLGHQLDAAQAAGLAGVIVVAGEALPAELAARWLRILGPGRLINEYGPTEASVGTTILPVEAPPAGDIVPIGRTLPGMAARVLDHAMRPVPAGAPGELYVGGVGVARGYLGRPDLTAERFLPDPYGPPGARCYRTGDVASMSQDGVVDFLGRADEQVKIRGYRIELGEIAAVLREHPAVREAVVVVRPDTRLAAYYVSADDVDLVGHCAERLPEYMLPASYRRLDRIPLNANGKVDRTALPADAEPGDAGRPAYEAPATPTEHLLADIWATLVEVPRVGRRDTFVGLGGHSILMIQMIAAVRQAGRQLSLSVVYQHEALAELAAALDAENEADGPVQTAGQDLDGAEVELTPVQRRFLELPGDPARYTQTAWVAVDPEPDPVHVDAALRAVVAHHDALRLTLSRVNGEWRASVAADVPDDLFRLAAGDEASEAEAVLRGHRLDRMFQAVLFRGDACAPAKLLLSAHHLAVDIVSWSIILGDLDTAYEQSAAGLAVELPERTTSCQHWARRLVEHTPEVEAEAPYWLSRMAVEPLPVDHADGANTVAGARSVRSSLPADLTARLIRDLPAASGATAEEAVLAAFATAVAKWSGGDRVLLELEGHGRQALFDDVDLSRTVGWFTSIYPVTLWAPPGREPRAALRAVRDQLRTVPERGIGYGLLRYLSPDPALRESLACLPEPEIVLNYTGHGSIGGGARRRFSLAPQGLGGASDPDRPRPRLLQVSIGAHGDQLHAHWGYSRAVHDEATITALAEQFIVELSGIVREVCPQRRSIAVSPPAEAMRRHGVPATAVAVIEDGEPAGVHNFGALRAGGDSPVTDDTLFRAGSISKHVTAVAALRMAGDGILDLDADVNELLASWQLRAGPRPVTTRMLLRHLAGLTVAHNKAYRPDEPVPTLPELLSAEGVRAELPAGETFRKSNAHFWVVQQLIEDVTGRGLAEVVHDLVLAPLGMTHSSFDQAFPAVSGLPVALGHDEHGDVLPHGWAITPALASTGLWTTAADLARMTVEIRRAYVNAGGTVLTQELARQLLTTGDAAVLYGLGTSVDHTGRDVEFGHVGESAGYRSMMLSRMASGNGFVVLTNGENGKEVHRAVATEIGSQLGRQFGVAQAKTAWKD</sequence>
<dbReference type="SMART" id="SM00823">
    <property type="entry name" value="PKS_PP"/>
    <property type="match status" value="3"/>
</dbReference>
<dbReference type="InterPro" id="IPR009081">
    <property type="entry name" value="PP-bd_ACP"/>
</dbReference>
<reference evidence="8" key="1">
    <citation type="journal article" date="2019" name="Int. J. Syst. Evol. Microbiol.">
        <title>The Global Catalogue of Microorganisms (GCM) 10K type strain sequencing project: providing services to taxonomists for standard genome sequencing and annotation.</title>
        <authorList>
            <consortium name="The Broad Institute Genomics Platform"/>
            <consortium name="The Broad Institute Genome Sequencing Center for Infectious Disease"/>
            <person name="Wu L."/>
            <person name="Ma J."/>
        </authorList>
    </citation>
    <scope>NUCLEOTIDE SEQUENCE [LARGE SCALE GENOMIC DNA]</scope>
    <source>
        <strain evidence="8">CGMCC 4.7638</strain>
    </source>
</reference>
<gene>
    <name evidence="7" type="ORF">ACFSUT_32990</name>
</gene>
<dbReference type="InterPro" id="IPR012338">
    <property type="entry name" value="Beta-lactam/transpept-like"/>
</dbReference>
<dbReference type="Gene3D" id="3.30.559.10">
    <property type="entry name" value="Chloramphenicol acetyltransferase-like domain"/>
    <property type="match status" value="4"/>
</dbReference>
<name>A0ABW5I8P5_9PSEU</name>
<dbReference type="CDD" id="cd05930">
    <property type="entry name" value="A_NRPS"/>
    <property type="match status" value="2"/>
</dbReference>
<dbReference type="NCBIfam" id="TIGR01733">
    <property type="entry name" value="AA-adenyl-dom"/>
    <property type="match status" value="3"/>
</dbReference>
<dbReference type="Gene3D" id="3.40.50.12780">
    <property type="entry name" value="N-terminal domain of ligase-like"/>
    <property type="match status" value="1"/>
</dbReference>
<dbReference type="Gene3D" id="3.30.300.30">
    <property type="match status" value="4"/>
</dbReference>
<proteinExistence type="predicted"/>
<dbReference type="NCBIfam" id="TIGR01720">
    <property type="entry name" value="NRPS-para261"/>
    <property type="match status" value="1"/>
</dbReference>
<feature type="domain" description="Carrier" evidence="6">
    <location>
        <begin position="1000"/>
        <end position="1074"/>
    </location>
</feature>
<dbReference type="SUPFAM" id="SSF52777">
    <property type="entry name" value="CoA-dependent acyltransferases"/>
    <property type="match status" value="8"/>
</dbReference>
<evidence type="ECO:0000256" key="1">
    <source>
        <dbReference type="ARBA" id="ARBA00001957"/>
    </source>
</evidence>
<dbReference type="InterPro" id="IPR025110">
    <property type="entry name" value="AMP-bd_C"/>
</dbReference>
<dbReference type="Pfam" id="PF00668">
    <property type="entry name" value="Condensation"/>
    <property type="match status" value="4"/>
</dbReference>
<evidence type="ECO:0000313" key="8">
    <source>
        <dbReference type="Proteomes" id="UP001597542"/>
    </source>
</evidence>
<dbReference type="Gene3D" id="3.40.50.150">
    <property type="entry name" value="Vaccinia Virus protein VP39"/>
    <property type="match status" value="1"/>
</dbReference>
<dbReference type="Pfam" id="PF00501">
    <property type="entry name" value="AMP-binding"/>
    <property type="match status" value="3"/>
</dbReference>
<evidence type="ECO:0000259" key="6">
    <source>
        <dbReference type="PROSITE" id="PS50075"/>
    </source>
</evidence>
<keyword evidence="3" id="KW-0597">Phosphoprotein</keyword>
<organism evidence="7 8">
    <name type="scientific">Amycolatopsis albidoflavus</name>
    <dbReference type="NCBI Taxonomy" id="102226"/>
    <lineage>
        <taxon>Bacteria</taxon>
        <taxon>Bacillati</taxon>
        <taxon>Actinomycetota</taxon>
        <taxon>Actinomycetes</taxon>
        <taxon>Pseudonocardiales</taxon>
        <taxon>Pseudonocardiaceae</taxon>
        <taxon>Amycolatopsis</taxon>
    </lineage>
</organism>
<dbReference type="PROSITE" id="PS00012">
    <property type="entry name" value="PHOSPHOPANTETHEINE"/>
    <property type="match status" value="3"/>
</dbReference>
<dbReference type="PROSITE" id="PS00455">
    <property type="entry name" value="AMP_BINDING"/>
    <property type="match status" value="3"/>
</dbReference>
<dbReference type="PANTHER" id="PTHR45527:SF14">
    <property type="entry name" value="PLIPASTATIN SYNTHASE SUBUNIT B"/>
    <property type="match status" value="1"/>
</dbReference>
<keyword evidence="5" id="KW-0045">Antibiotic biosynthesis</keyword>
<accession>A0ABW5I8P5</accession>
<feature type="domain" description="Carrier" evidence="6">
    <location>
        <begin position="2435"/>
        <end position="2509"/>
    </location>
</feature>
<evidence type="ECO:0000256" key="4">
    <source>
        <dbReference type="ARBA" id="ARBA00022737"/>
    </source>
</evidence>
<dbReference type="InterPro" id="IPR023213">
    <property type="entry name" value="CAT-like_dom_sf"/>
</dbReference>
<dbReference type="InterPro" id="IPR045851">
    <property type="entry name" value="AMP-bd_C_sf"/>
</dbReference>